<dbReference type="InterPro" id="IPR028889">
    <property type="entry name" value="USP"/>
</dbReference>
<dbReference type="GO" id="GO:0016579">
    <property type="term" value="P:protein deubiquitination"/>
    <property type="evidence" value="ECO:0007669"/>
    <property type="project" value="InterPro"/>
</dbReference>
<dbReference type="EMBL" id="ML976696">
    <property type="protein sequence ID" value="KAF1971058.1"/>
    <property type="molecule type" value="Genomic_DNA"/>
</dbReference>
<feature type="domain" description="USP" evidence="9">
    <location>
        <begin position="123"/>
        <end position="544"/>
    </location>
</feature>
<dbReference type="EC" id="3.4.19.12" evidence="3"/>
<evidence type="ECO:0000256" key="8">
    <source>
        <dbReference type="SAM" id="MobiDB-lite"/>
    </source>
</evidence>
<name>A0A6A5V2E6_9PLEO</name>
<reference evidence="10" key="1">
    <citation type="journal article" date="2020" name="Stud. Mycol.">
        <title>101 Dothideomycetes genomes: a test case for predicting lifestyles and emergence of pathogens.</title>
        <authorList>
            <person name="Haridas S."/>
            <person name="Albert R."/>
            <person name="Binder M."/>
            <person name="Bloem J."/>
            <person name="Labutti K."/>
            <person name="Salamov A."/>
            <person name="Andreopoulos B."/>
            <person name="Baker S."/>
            <person name="Barry K."/>
            <person name="Bills G."/>
            <person name="Bluhm B."/>
            <person name="Cannon C."/>
            <person name="Castanera R."/>
            <person name="Culley D."/>
            <person name="Daum C."/>
            <person name="Ezra D."/>
            <person name="Gonzalez J."/>
            <person name="Henrissat B."/>
            <person name="Kuo A."/>
            <person name="Liang C."/>
            <person name="Lipzen A."/>
            <person name="Lutzoni F."/>
            <person name="Magnuson J."/>
            <person name="Mondo S."/>
            <person name="Nolan M."/>
            <person name="Ohm R."/>
            <person name="Pangilinan J."/>
            <person name="Park H.-J."/>
            <person name="Ramirez L."/>
            <person name="Alfaro M."/>
            <person name="Sun H."/>
            <person name="Tritt A."/>
            <person name="Yoshinaga Y."/>
            <person name="Zwiers L.-H."/>
            <person name="Turgeon B."/>
            <person name="Goodwin S."/>
            <person name="Spatafora J."/>
            <person name="Crous P."/>
            <person name="Grigoriev I."/>
        </authorList>
    </citation>
    <scope>NUCLEOTIDE SEQUENCE</scope>
    <source>
        <strain evidence="10">CBS 107.79</strain>
    </source>
</reference>
<dbReference type="InterPro" id="IPR050164">
    <property type="entry name" value="Peptidase_C19"/>
</dbReference>
<feature type="compositionally biased region" description="Polar residues" evidence="8">
    <location>
        <begin position="711"/>
        <end position="731"/>
    </location>
</feature>
<dbReference type="InterPro" id="IPR038765">
    <property type="entry name" value="Papain-like_cys_pep_sf"/>
</dbReference>
<dbReference type="CDD" id="cd02662">
    <property type="entry name" value="Peptidase_C19F"/>
    <property type="match status" value="1"/>
</dbReference>
<dbReference type="PROSITE" id="PS50235">
    <property type="entry name" value="USP_3"/>
    <property type="match status" value="1"/>
</dbReference>
<evidence type="ECO:0000256" key="3">
    <source>
        <dbReference type="ARBA" id="ARBA00012759"/>
    </source>
</evidence>
<dbReference type="GO" id="GO:0005829">
    <property type="term" value="C:cytosol"/>
    <property type="evidence" value="ECO:0007669"/>
    <property type="project" value="TreeGrafter"/>
</dbReference>
<dbReference type="OrthoDB" id="2020758at2759"/>
<dbReference type="Gene3D" id="3.90.70.10">
    <property type="entry name" value="Cysteine proteinases"/>
    <property type="match status" value="1"/>
</dbReference>
<evidence type="ECO:0000259" key="9">
    <source>
        <dbReference type="PROSITE" id="PS50235"/>
    </source>
</evidence>
<dbReference type="GO" id="GO:0006508">
    <property type="term" value="P:proteolysis"/>
    <property type="evidence" value="ECO:0007669"/>
    <property type="project" value="UniProtKB-KW"/>
</dbReference>
<comment type="similarity">
    <text evidence="2">Belongs to the peptidase C19 family.</text>
</comment>
<dbReference type="Pfam" id="PF00443">
    <property type="entry name" value="UCH"/>
    <property type="match status" value="1"/>
</dbReference>
<feature type="compositionally biased region" description="Basic and acidic residues" evidence="8">
    <location>
        <begin position="683"/>
        <end position="693"/>
    </location>
</feature>
<feature type="compositionally biased region" description="Polar residues" evidence="8">
    <location>
        <begin position="624"/>
        <end position="636"/>
    </location>
</feature>
<dbReference type="Proteomes" id="UP000800036">
    <property type="component" value="Unassembled WGS sequence"/>
</dbReference>
<dbReference type="SUPFAM" id="SSF54001">
    <property type="entry name" value="Cysteine proteinases"/>
    <property type="match status" value="1"/>
</dbReference>
<protein>
    <recommendedName>
        <fullName evidence="3">ubiquitinyl hydrolase 1</fullName>
        <ecNumber evidence="3">3.4.19.12</ecNumber>
    </recommendedName>
</protein>
<comment type="catalytic activity">
    <reaction evidence="1">
        <text>Thiol-dependent hydrolysis of ester, thioester, amide, peptide and isopeptide bonds formed by the C-terminal Gly of ubiquitin (a 76-residue protein attached to proteins as an intracellular targeting signal).</text>
        <dbReference type="EC" id="3.4.19.12"/>
    </reaction>
</comment>
<feature type="region of interest" description="Disordered" evidence="8">
    <location>
        <begin position="603"/>
        <end position="731"/>
    </location>
</feature>
<dbReference type="AlphaFoldDB" id="A0A6A5V2E6"/>
<organism evidence="10 11">
    <name type="scientific">Bimuria novae-zelandiae CBS 107.79</name>
    <dbReference type="NCBI Taxonomy" id="1447943"/>
    <lineage>
        <taxon>Eukaryota</taxon>
        <taxon>Fungi</taxon>
        <taxon>Dikarya</taxon>
        <taxon>Ascomycota</taxon>
        <taxon>Pezizomycotina</taxon>
        <taxon>Dothideomycetes</taxon>
        <taxon>Pleosporomycetidae</taxon>
        <taxon>Pleosporales</taxon>
        <taxon>Massarineae</taxon>
        <taxon>Didymosphaeriaceae</taxon>
        <taxon>Bimuria</taxon>
    </lineage>
</organism>
<evidence type="ECO:0000256" key="5">
    <source>
        <dbReference type="ARBA" id="ARBA00022786"/>
    </source>
</evidence>
<evidence type="ECO:0000256" key="2">
    <source>
        <dbReference type="ARBA" id="ARBA00009085"/>
    </source>
</evidence>
<dbReference type="GO" id="GO:0004843">
    <property type="term" value="F:cysteine-type deubiquitinase activity"/>
    <property type="evidence" value="ECO:0007669"/>
    <property type="project" value="UniProtKB-EC"/>
</dbReference>
<evidence type="ECO:0000313" key="11">
    <source>
        <dbReference type="Proteomes" id="UP000800036"/>
    </source>
</evidence>
<keyword evidence="11" id="KW-1185">Reference proteome</keyword>
<keyword evidence="6" id="KW-0378">Hydrolase</keyword>
<keyword evidence="4" id="KW-0645">Protease</keyword>
<evidence type="ECO:0000256" key="6">
    <source>
        <dbReference type="ARBA" id="ARBA00022801"/>
    </source>
</evidence>
<accession>A0A6A5V2E6</accession>
<dbReference type="GO" id="GO:0005634">
    <property type="term" value="C:nucleus"/>
    <property type="evidence" value="ECO:0007669"/>
    <property type="project" value="TreeGrafter"/>
</dbReference>
<evidence type="ECO:0000256" key="1">
    <source>
        <dbReference type="ARBA" id="ARBA00000707"/>
    </source>
</evidence>
<gene>
    <name evidence="10" type="ORF">BU23DRAFT_556332</name>
</gene>
<dbReference type="PANTHER" id="PTHR24006">
    <property type="entry name" value="UBIQUITIN CARBOXYL-TERMINAL HYDROLASE"/>
    <property type="match status" value="1"/>
</dbReference>
<feature type="compositionally biased region" description="Low complexity" evidence="8">
    <location>
        <begin position="669"/>
        <end position="682"/>
    </location>
</feature>
<proteinExistence type="inferred from homology"/>
<keyword evidence="5" id="KW-0833">Ubl conjugation pathway</keyword>
<evidence type="ECO:0000256" key="4">
    <source>
        <dbReference type="ARBA" id="ARBA00022670"/>
    </source>
</evidence>
<evidence type="ECO:0000313" key="10">
    <source>
        <dbReference type="EMBL" id="KAF1971058.1"/>
    </source>
</evidence>
<dbReference type="PANTHER" id="PTHR24006:SF888">
    <property type="entry name" value="UBIQUITIN CARBOXYL-TERMINAL HYDROLASE 30"/>
    <property type="match status" value="1"/>
</dbReference>
<dbReference type="InterPro" id="IPR001394">
    <property type="entry name" value="Peptidase_C19_UCH"/>
</dbReference>
<sequence length="731" mass="79714">MGEFLDDDMVLGAFNDRRTESHASSFGSVLLLGVAGLYAAFKALEFLEYPVWLWLYMAFEKARGLTLLGGSSTEAPSADDNTKMQNSGNLLSRTFGVNGSSLLQKGVRGVAGALSNAPSDVPPGLGNWDNSCYQNSVIQGLASLPSLREYLSRATAEYRNLDTETTNGALYDMVKKLNDPSNHGQNFWIRGKLKSMSTFQQQDAQEYYSKILDAMDKEVQQEAKKRRPSDAWADAAKVVAKELEGIPDESMDSEEPDAEHDIGQAKAISNPLDGLLAQRVGCIKCGYVEGLQLIPFNCVTVSLGRDSTYDIRECLDDYTNLEQIEGVECAKCTLLRNKDALTPLAERAPAYAERLKEVEDALENDDFDDKTLVKKFKILKKNWTQSTKSRQAVIARAPKALVLHVNRSIFDEMTGAMYKNSAKVSYPRVLDLGNWCLGSDVAGGEWPRDPTKSMLGDATAEPLTHSPYQYRLRAAVTHYGSHANGHYVCYRPHAKTPTSNTETDTTEVAVTGEQWWRFSDDSVYSIPEQQAHQGNIFMLFYERIDDDAPVLYDTAIASCTFSAMEDDIPLPPIDSLAHAPADDVATTVPLPDEDDDLLEEEPAVNASDDARPASGSVTPPRGSTAESETLATQVISPPSPKASEPGISAYPTPPPEFPSAGPMDDPEMSETASEDASSTSLTSDDKPDADQTTKTRQQAKAAPSPHFMRTAGTSANREGGSRTSLPMVTAT</sequence>
<evidence type="ECO:0000256" key="7">
    <source>
        <dbReference type="ARBA" id="ARBA00022807"/>
    </source>
</evidence>
<keyword evidence="7" id="KW-0788">Thiol protease</keyword>